<proteinExistence type="predicted"/>
<protein>
    <submittedName>
        <fullName evidence="2">Uncharacterized protein</fullName>
    </submittedName>
</protein>
<evidence type="ECO:0000313" key="3">
    <source>
        <dbReference type="Proteomes" id="UP000516444"/>
    </source>
</evidence>
<keyword evidence="3" id="KW-1185">Reference proteome</keyword>
<dbReference type="AlphaFoldDB" id="A0A7G1NU42"/>
<dbReference type="Proteomes" id="UP000516444">
    <property type="component" value="Chromosome"/>
</dbReference>
<feature type="region of interest" description="Disordered" evidence="1">
    <location>
        <begin position="41"/>
        <end position="76"/>
    </location>
</feature>
<gene>
    <name evidence="2" type="ORF">GCM10017557_00130</name>
</gene>
<accession>A0A7G1NU42</accession>
<dbReference type="KEGG" id="sgm:GCM10017557_00130"/>
<organism evidence="2 3">
    <name type="scientific">Streptomyces aurantiacus</name>
    <dbReference type="NCBI Taxonomy" id="47760"/>
    <lineage>
        <taxon>Bacteria</taxon>
        <taxon>Bacillati</taxon>
        <taxon>Actinomycetota</taxon>
        <taxon>Actinomycetes</taxon>
        <taxon>Kitasatosporales</taxon>
        <taxon>Streptomycetaceae</taxon>
        <taxon>Streptomyces</taxon>
        <taxon>Streptomyces aurantiacus group</taxon>
    </lineage>
</organism>
<evidence type="ECO:0000256" key="1">
    <source>
        <dbReference type="SAM" id="MobiDB-lite"/>
    </source>
</evidence>
<name>A0A7G1NU42_9ACTN</name>
<evidence type="ECO:0000313" key="2">
    <source>
        <dbReference type="EMBL" id="BCL25154.1"/>
    </source>
</evidence>
<dbReference type="EMBL" id="AP023440">
    <property type="protein sequence ID" value="BCL25154.1"/>
    <property type="molecule type" value="Genomic_DNA"/>
</dbReference>
<reference evidence="2 3" key="1">
    <citation type="journal article" date="2014" name="Int. J. Syst. Evol. Microbiol.">
        <title>Complete genome sequence of Corynebacterium casei LMG S-19264T (=DSM 44701T), isolated from a smear-ripened cheese.</title>
        <authorList>
            <consortium name="US DOE Joint Genome Institute (JGI-PGF)"/>
            <person name="Walter F."/>
            <person name="Albersmeier A."/>
            <person name="Kalinowski J."/>
            <person name="Ruckert C."/>
        </authorList>
    </citation>
    <scope>NUCLEOTIDE SEQUENCE [LARGE SCALE GENOMIC DNA]</scope>
    <source>
        <strain evidence="2 3">JCM 4677</strain>
    </source>
</reference>
<sequence length="76" mass="8400">MKTATVPEPRTAATLAARRRKTEISLERVHEAITRLRRETAQISVTTPPWQRPKTTAPGCSPTRTTNAKRPGANAH</sequence>